<evidence type="ECO:0000256" key="5">
    <source>
        <dbReference type="ARBA" id="ARBA00022729"/>
    </source>
</evidence>
<dbReference type="KEGG" id="tng:GSTEN00020345G001"/>
<dbReference type="GO" id="GO:0007156">
    <property type="term" value="P:homophilic cell adhesion via plasma membrane adhesion molecules"/>
    <property type="evidence" value="ECO:0007669"/>
    <property type="project" value="InterPro"/>
</dbReference>
<dbReference type="FunFam" id="2.60.40.60:FF:000072">
    <property type="entry name" value="Protocadherin 1"/>
    <property type="match status" value="1"/>
</dbReference>
<dbReference type="FunFam" id="2.60.40.60:FF:000078">
    <property type="entry name" value="Protocadherin 1"/>
    <property type="match status" value="1"/>
</dbReference>
<sequence>VLLLLLLLLGRSADGSVLYRVQEEQPPNTLIGSLAADRGLPDSGHLYKLEVGSPYLRVEGKTGDIFTTEIPIDRETLRDCRSLIKGKPCYLEFEVSVTDLFQNQSPRLIEGRIEVQDINDNTPQFPSSVLTISVPENTIMGALFSIPLATDRDSDRNGVADYALTTGPDAATLFGLQVADDRGGKLPQLIVLGNLDRELKDSYDLTIKAVDGGNPQRYSSALLRVIVTDANDNAPKFEKSMYEAEVSENSPVGHSVLQVKANDSDMGPNGEIEYTLHQAVDPVPKLLRIDRSSGTIYVKGSLDREDVSSLSFYVVARDKGPQPKSSKTFVTIEVTDQNDNAPAVEIRGIGLVTHSEGVANISEDMPVGTAVALVQVSDKDEGENAVVTCVVAGDVPFQLRSASDSSSDNKRKYFLQTTTPLDYERVRTYIVEIVAVDSGNPALSSTNSLKVQVTDVNDNSPIFSPTLFEVDFAEENQSGERVLDVTASDADSGTNAELLYNILGDSAIKGLFEIDPNTGEVRARSPLDREHKERYEFRVTAADKGSPVHKGTATVVIKVLDRNDNDPKFMLSGYSFSVLENMPPLSPVGMVTVLDMDKGENAHVHLAVESDGGKFVVQNGTGTILSSISFDREKESSYTFRLKAVDGGEPPRSSYVGVTINVLDENDNDPVITKPSNSSFRHLSPSAAPESHVEVVEAEDLDSGPNAELVFNIAGGNPYQLFRISPSSGQITLAKEMTRKHGGLHRLVVRVSDRGKPARHATALVHIYVNETISNVSLVEALVGHSLYTPLDRDIAGDPDNGFAAHRSNILFGSLAGVAGVVLLILVVVFIRHRIQRETKSGYQAGKKETKDLYAPKQAPKNAKGKRGRKGKPQKPPKPLGEDEEVSLQKSLKFNLDGVSDSPRIHLPLTYSPGSPDIGRHYRSNSPLPSIQLQAQSPSASQKHQVVQDLPAANTFVGTGGDDNSTGSDQYSDYSYKTSQPKYNNKQRMERGQVLAEKEERLESVCKAKETQISPFAKLPKHLLSNITDHGQMSCGHSRDFLCVSLYAACFYPGKVHPHRRVTFSTANPVQDLQDASQHSYYDSGLEESETPSSKSSSGPRIGPLTLPEDHYERTTPDGSIGETEHPENELKLSDSRKFSKDYLRTPEDIRSIPDVAMTGNCTNECSELGHSDACWMPGHPSPVRKTRNPPKLSTFVPYQERGSLGRLANGSARLGGEEHRSRLPPSRSAYSNSGHDASQDCPLEEMPLSVPSEFPPTSTTVHTPKREIYL</sequence>
<feature type="domain" description="Cadherin" evidence="16">
    <location>
        <begin position="464"/>
        <end position="569"/>
    </location>
</feature>
<evidence type="ECO:0000256" key="13">
    <source>
        <dbReference type="SAM" id="MobiDB-lite"/>
    </source>
</evidence>
<keyword evidence="4 14" id="KW-0812">Transmembrane</keyword>
<evidence type="ECO:0000256" key="10">
    <source>
        <dbReference type="ARBA" id="ARBA00023136"/>
    </source>
</evidence>
<evidence type="ECO:0000256" key="14">
    <source>
        <dbReference type="SAM" id="Phobius"/>
    </source>
</evidence>
<keyword evidence="11" id="KW-0325">Glycoprotein</keyword>
<dbReference type="FunFam" id="2.60.40.60:FF:000034">
    <property type="entry name" value="Protocadherin 1"/>
    <property type="match status" value="1"/>
</dbReference>
<dbReference type="InterPro" id="IPR050174">
    <property type="entry name" value="Protocadherin/Cadherin-CA"/>
</dbReference>
<keyword evidence="2" id="KW-1003">Cell membrane</keyword>
<dbReference type="PANTHER" id="PTHR24028">
    <property type="entry name" value="CADHERIN-87A"/>
    <property type="match status" value="1"/>
</dbReference>
<feature type="region of interest" description="Disordered" evidence="13">
    <location>
        <begin position="1080"/>
        <end position="1135"/>
    </location>
</feature>
<feature type="domain" description="Cadherin" evidence="16">
    <location>
        <begin position="238"/>
        <end position="344"/>
    </location>
</feature>
<feature type="chain" id="PRO_5013220740" evidence="15">
    <location>
        <begin position="16"/>
        <end position="1271"/>
    </location>
</feature>
<comment type="caution">
    <text evidence="17">The sequence shown here is derived from an EMBL/GenBank/DDBJ whole genome shotgun (WGS) entry which is preliminary data.</text>
</comment>
<feature type="transmembrane region" description="Helical" evidence="14">
    <location>
        <begin position="810"/>
        <end position="831"/>
    </location>
</feature>
<evidence type="ECO:0000256" key="3">
    <source>
        <dbReference type="ARBA" id="ARBA00022553"/>
    </source>
</evidence>
<feature type="region of interest" description="Disordered" evidence="13">
    <location>
        <begin position="841"/>
        <end position="887"/>
    </location>
</feature>
<feature type="non-terminal residue" evidence="17">
    <location>
        <position position="1271"/>
    </location>
</feature>
<evidence type="ECO:0000256" key="2">
    <source>
        <dbReference type="ARBA" id="ARBA00022475"/>
    </source>
</evidence>
<dbReference type="Pfam" id="PF08374">
    <property type="entry name" value="Protocadherin"/>
    <property type="match status" value="1"/>
</dbReference>
<keyword evidence="3" id="KW-0597">Phosphoprotein</keyword>
<dbReference type="PRINTS" id="PR00205">
    <property type="entry name" value="CADHERIN"/>
</dbReference>
<evidence type="ECO:0000256" key="7">
    <source>
        <dbReference type="ARBA" id="ARBA00022837"/>
    </source>
</evidence>
<dbReference type="CDD" id="cd11304">
    <property type="entry name" value="Cadherin_repeat"/>
    <property type="match status" value="7"/>
</dbReference>
<keyword evidence="10 14" id="KW-0472">Membrane</keyword>
<dbReference type="InterPro" id="IPR013585">
    <property type="entry name" value="Protocadherin"/>
</dbReference>
<dbReference type="FunFam" id="2.60.40.60:FF:000043">
    <property type="entry name" value="Protocadherin 1"/>
    <property type="match status" value="1"/>
</dbReference>
<keyword evidence="8" id="KW-0130">Cell adhesion</keyword>
<dbReference type="InterPro" id="IPR020894">
    <property type="entry name" value="Cadherin_CS"/>
</dbReference>
<evidence type="ECO:0000313" key="17">
    <source>
        <dbReference type="EMBL" id="CAG01546.1"/>
    </source>
</evidence>
<feature type="domain" description="Cadherin" evidence="16">
    <location>
        <begin position="353"/>
        <end position="463"/>
    </location>
</feature>
<reference evidence="17" key="1">
    <citation type="journal article" date="2004" name="Nature">
        <title>Genome duplication in the teleost fish Tetraodon nigroviridis reveals the early vertebrate proto-karyotype.</title>
        <authorList>
            <person name="Jaillon O."/>
            <person name="Aury J.-M."/>
            <person name="Brunet F."/>
            <person name="Petit J.-L."/>
            <person name="Stange-Thomann N."/>
            <person name="Mauceli E."/>
            <person name="Bouneau L."/>
            <person name="Fischer C."/>
            <person name="Ozouf-Costaz C."/>
            <person name="Bernot A."/>
            <person name="Nicaud S."/>
            <person name="Jaffe D."/>
            <person name="Fisher S."/>
            <person name="Lutfalla G."/>
            <person name="Dossat C."/>
            <person name="Segurens B."/>
            <person name="Dasilva C."/>
            <person name="Salanoubat M."/>
            <person name="Levy M."/>
            <person name="Boudet N."/>
            <person name="Castellano S."/>
            <person name="Anthouard V."/>
            <person name="Jubin C."/>
            <person name="Castelli V."/>
            <person name="Katinka M."/>
            <person name="Vacherie B."/>
            <person name="Biemont C."/>
            <person name="Skalli Z."/>
            <person name="Cattolico L."/>
            <person name="Poulain J."/>
            <person name="De Berardinis V."/>
            <person name="Cruaud C."/>
            <person name="Duprat S."/>
            <person name="Brottier P."/>
            <person name="Coutanceau J.-P."/>
            <person name="Gouzy J."/>
            <person name="Parra G."/>
            <person name="Lardier G."/>
            <person name="Chapple C."/>
            <person name="McKernan K.J."/>
            <person name="McEwan P."/>
            <person name="Bosak S."/>
            <person name="Kellis M."/>
            <person name="Volff J.-N."/>
            <person name="Guigo R."/>
            <person name="Zody M.C."/>
            <person name="Mesirov J."/>
            <person name="Lindblad-Toh K."/>
            <person name="Birren B."/>
            <person name="Nusbaum C."/>
            <person name="Kahn D."/>
            <person name="Robinson-Rechavi M."/>
            <person name="Laudet V."/>
            <person name="Schachter V."/>
            <person name="Quetier F."/>
            <person name="Saurin W."/>
            <person name="Scarpelli C."/>
            <person name="Wincker P."/>
            <person name="Lander E.S."/>
            <person name="Weissenbach J."/>
            <person name="Roest Crollius H."/>
        </authorList>
    </citation>
    <scope>NUCLEOTIDE SEQUENCE [LARGE SCALE GENOMIC DNA]</scope>
</reference>
<dbReference type="InterPro" id="IPR015919">
    <property type="entry name" value="Cadherin-like_sf"/>
</dbReference>
<dbReference type="GO" id="GO:0005509">
    <property type="term" value="F:calcium ion binding"/>
    <property type="evidence" value="ECO:0007669"/>
    <property type="project" value="UniProtKB-UniRule"/>
</dbReference>
<feature type="compositionally biased region" description="Polar residues" evidence="13">
    <location>
        <begin position="970"/>
        <end position="986"/>
    </location>
</feature>
<evidence type="ECO:0000256" key="4">
    <source>
        <dbReference type="ARBA" id="ARBA00022692"/>
    </source>
</evidence>
<keyword evidence="5 15" id="KW-0732">Signal</keyword>
<feature type="domain" description="Cadherin" evidence="16">
    <location>
        <begin position="21"/>
        <end position="125"/>
    </location>
</feature>
<evidence type="ECO:0000256" key="9">
    <source>
        <dbReference type="ARBA" id="ARBA00022989"/>
    </source>
</evidence>
<name>Q4SCT6_TETNG</name>
<feature type="compositionally biased region" description="Basic and acidic residues" evidence="13">
    <location>
        <begin position="1123"/>
        <end position="1135"/>
    </location>
</feature>
<keyword evidence="6" id="KW-0677">Repeat</keyword>
<dbReference type="OrthoDB" id="6252479at2759"/>
<keyword evidence="9 14" id="KW-1133">Transmembrane helix</keyword>
<dbReference type="FunFam" id="2.60.40.60:FF:000005">
    <property type="entry name" value="Protocadherin 9"/>
    <property type="match status" value="1"/>
</dbReference>
<dbReference type="AlphaFoldDB" id="Q4SCT6"/>
<dbReference type="GO" id="GO:0005886">
    <property type="term" value="C:plasma membrane"/>
    <property type="evidence" value="ECO:0007669"/>
    <property type="project" value="UniProtKB-SubCell"/>
</dbReference>
<keyword evidence="7 12" id="KW-0106">Calcium</keyword>
<proteinExistence type="predicted"/>
<dbReference type="PANTHER" id="PTHR24028:SF247">
    <property type="entry name" value="PROTOCADHERIN-1"/>
    <property type="match status" value="1"/>
</dbReference>
<feature type="domain" description="Cadherin" evidence="16">
    <location>
        <begin position="126"/>
        <end position="237"/>
    </location>
</feature>
<evidence type="ECO:0000256" key="6">
    <source>
        <dbReference type="ARBA" id="ARBA00022737"/>
    </source>
</evidence>
<feature type="domain" description="Cadherin" evidence="16">
    <location>
        <begin position="683"/>
        <end position="792"/>
    </location>
</feature>
<dbReference type="FunFam" id="2.60.40.60:FF:000028">
    <property type="entry name" value="Protocadherin 1"/>
    <property type="match status" value="1"/>
</dbReference>
<accession>Q4SCT6</accession>
<feature type="region of interest" description="Disordered" evidence="13">
    <location>
        <begin position="954"/>
        <end position="988"/>
    </location>
</feature>
<evidence type="ECO:0000256" key="11">
    <source>
        <dbReference type="ARBA" id="ARBA00023180"/>
    </source>
</evidence>
<dbReference type="GO" id="GO:0009653">
    <property type="term" value="P:anatomical structure morphogenesis"/>
    <property type="evidence" value="ECO:0007669"/>
    <property type="project" value="UniProtKB-ARBA"/>
</dbReference>
<feature type="compositionally biased region" description="Basic and acidic residues" evidence="13">
    <location>
        <begin position="841"/>
        <end position="854"/>
    </location>
</feature>
<evidence type="ECO:0000256" key="12">
    <source>
        <dbReference type="PROSITE-ProRule" id="PRU00043"/>
    </source>
</evidence>
<feature type="region of interest" description="Disordered" evidence="13">
    <location>
        <begin position="1207"/>
        <end position="1271"/>
    </location>
</feature>
<dbReference type="FunFam" id="2.60.40.60:FF:000016">
    <property type="entry name" value="Protocadherin 9"/>
    <property type="match status" value="1"/>
</dbReference>
<evidence type="ECO:0000256" key="15">
    <source>
        <dbReference type="SAM" id="SignalP"/>
    </source>
</evidence>
<dbReference type="PROSITE" id="PS00232">
    <property type="entry name" value="CADHERIN_1"/>
    <property type="match status" value="4"/>
</dbReference>
<dbReference type="Gene3D" id="2.60.40.60">
    <property type="entry name" value="Cadherins"/>
    <property type="match status" value="7"/>
</dbReference>
<dbReference type="EMBL" id="CAAE01014650">
    <property type="protein sequence ID" value="CAG01546.1"/>
    <property type="molecule type" value="Genomic_DNA"/>
</dbReference>
<feature type="compositionally biased region" description="Basic residues" evidence="13">
    <location>
        <begin position="863"/>
        <end position="875"/>
    </location>
</feature>
<evidence type="ECO:0000259" key="16">
    <source>
        <dbReference type="PROSITE" id="PS50268"/>
    </source>
</evidence>
<feature type="domain" description="Cadherin" evidence="16">
    <location>
        <begin position="570"/>
        <end position="672"/>
    </location>
</feature>
<evidence type="ECO:0000256" key="8">
    <source>
        <dbReference type="ARBA" id="ARBA00022889"/>
    </source>
</evidence>
<organism evidence="17">
    <name type="scientific">Tetraodon nigroviridis</name>
    <name type="common">Spotted green pufferfish</name>
    <name type="synonym">Chelonodon nigroviridis</name>
    <dbReference type="NCBI Taxonomy" id="99883"/>
    <lineage>
        <taxon>Eukaryota</taxon>
        <taxon>Metazoa</taxon>
        <taxon>Chordata</taxon>
        <taxon>Craniata</taxon>
        <taxon>Vertebrata</taxon>
        <taxon>Euteleostomi</taxon>
        <taxon>Actinopterygii</taxon>
        <taxon>Neopterygii</taxon>
        <taxon>Teleostei</taxon>
        <taxon>Neoteleostei</taxon>
        <taxon>Acanthomorphata</taxon>
        <taxon>Eupercaria</taxon>
        <taxon>Tetraodontiformes</taxon>
        <taxon>Tetradontoidea</taxon>
        <taxon>Tetraodontidae</taxon>
        <taxon>Tetraodon</taxon>
    </lineage>
</organism>
<protein>
    <submittedName>
        <fullName evidence="17">(spotted green pufferfish) hypothetical protein</fullName>
    </submittedName>
</protein>
<dbReference type="Pfam" id="PF00028">
    <property type="entry name" value="Cadherin"/>
    <property type="match status" value="6"/>
</dbReference>
<dbReference type="PROSITE" id="PS50268">
    <property type="entry name" value="CADHERIN_2"/>
    <property type="match status" value="7"/>
</dbReference>
<reference evidence="17" key="2">
    <citation type="submission" date="2004-02" db="EMBL/GenBank/DDBJ databases">
        <authorList>
            <consortium name="Genoscope"/>
            <consortium name="Whitehead Institute Centre for Genome Research"/>
        </authorList>
    </citation>
    <scope>NUCLEOTIDE SEQUENCE</scope>
</reference>
<feature type="non-terminal residue" evidence="17">
    <location>
        <position position="1"/>
    </location>
</feature>
<feature type="signal peptide" evidence="15">
    <location>
        <begin position="1"/>
        <end position="15"/>
    </location>
</feature>
<dbReference type="SUPFAM" id="SSF49313">
    <property type="entry name" value="Cadherin-like"/>
    <property type="match status" value="7"/>
</dbReference>
<comment type="subcellular location">
    <subcellularLocation>
        <location evidence="1">Cell membrane</location>
        <topology evidence="1">Single-pass type I membrane protein</topology>
    </subcellularLocation>
</comment>
<evidence type="ECO:0000256" key="1">
    <source>
        <dbReference type="ARBA" id="ARBA00004251"/>
    </source>
</evidence>
<gene>
    <name evidence="17" type="ORF">GSTENG00020345001</name>
</gene>
<dbReference type="SMART" id="SM00112">
    <property type="entry name" value="CA"/>
    <property type="match status" value="6"/>
</dbReference>
<dbReference type="InterPro" id="IPR002126">
    <property type="entry name" value="Cadherin-like_dom"/>
</dbReference>